<evidence type="ECO:0000256" key="1">
    <source>
        <dbReference type="ARBA" id="ARBA00004202"/>
    </source>
</evidence>
<keyword evidence="2" id="KW-0813">Transport</keyword>
<dbReference type="PANTHER" id="PTHR42771:SF7">
    <property type="entry name" value="ABC-TYPE COBALAMIN_FE3+-SIDEROPHORES TRANSPORT SYSTEM, ATPASE COMPONENT"/>
    <property type="match status" value="1"/>
</dbReference>
<feature type="domain" description="ABC transporter" evidence="6">
    <location>
        <begin position="1"/>
        <end position="218"/>
    </location>
</feature>
<keyword evidence="4" id="KW-0406">Ion transport</keyword>
<sequence length="221" mass="23570">MPTATGERIVPSLTAGPLHPGPLPANALTVVLGAAASGKTRLLSRIARDLAQDEAPVRVIMVERHAAAVPSLRAFEALLLAHKQGDRWAVGSREIQAVRACLRQVGLAQAADRLVEQLDAEARQRLLIAHALIRQPDVLLMDQPERALAPCHQADIALMLRRIAAEHGLRAVVAMADAATALRVADRLLLMRDGRLVATGSPAQLRALARAGDIDAAWLPS</sequence>
<evidence type="ECO:0000256" key="5">
    <source>
        <dbReference type="ARBA" id="ARBA00023136"/>
    </source>
</evidence>
<keyword evidence="5" id="KW-0472">Membrane</keyword>
<protein>
    <submittedName>
        <fullName evidence="7">ABC transporter ATP-binding protein</fullName>
    </submittedName>
</protein>
<dbReference type="EMBL" id="CP014060">
    <property type="protein sequence ID" value="AMG39500.1"/>
    <property type="molecule type" value="Genomic_DNA"/>
</dbReference>
<comment type="subcellular location">
    <subcellularLocation>
        <location evidence="1">Cell membrane</location>
        <topology evidence="1">Peripheral membrane protein</topology>
    </subcellularLocation>
</comment>
<evidence type="ECO:0000259" key="6">
    <source>
        <dbReference type="PROSITE" id="PS50893"/>
    </source>
</evidence>
<gene>
    <name evidence="7" type="ORF">AL504_27970</name>
</gene>
<accession>A0A109XY29</accession>
<dbReference type="SUPFAM" id="SSF52540">
    <property type="entry name" value="P-loop containing nucleoside triphosphate hydrolases"/>
    <property type="match status" value="1"/>
</dbReference>
<dbReference type="Proteomes" id="UP000060602">
    <property type="component" value="Chromosome"/>
</dbReference>
<evidence type="ECO:0000256" key="3">
    <source>
        <dbReference type="ARBA" id="ARBA00022475"/>
    </source>
</evidence>
<evidence type="ECO:0000256" key="4">
    <source>
        <dbReference type="ARBA" id="ARBA00023065"/>
    </source>
</evidence>
<keyword evidence="7" id="KW-0067">ATP-binding</keyword>
<dbReference type="PROSITE" id="PS50893">
    <property type="entry name" value="ABC_TRANSPORTER_2"/>
    <property type="match status" value="1"/>
</dbReference>
<proteinExistence type="predicted"/>
<dbReference type="GO" id="GO:0005886">
    <property type="term" value="C:plasma membrane"/>
    <property type="evidence" value="ECO:0007669"/>
    <property type="project" value="UniProtKB-SubCell"/>
</dbReference>
<dbReference type="InterPro" id="IPR003439">
    <property type="entry name" value="ABC_transporter-like_ATP-bd"/>
</dbReference>
<evidence type="ECO:0000256" key="2">
    <source>
        <dbReference type="ARBA" id="ARBA00022448"/>
    </source>
</evidence>
<evidence type="ECO:0000313" key="8">
    <source>
        <dbReference type="Proteomes" id="UP000060602"/>
    </source>
</evidence>
<keyword evidence="3" id="KW-1003">Cell membrane</keyword>
<evidence type="ECO:0000313" key="7">
    <source>
        <dbReference type="EMBL" id="AMG39500.1"/>
    </source>
</evidence>
<dbReference type="AlphaFoldDB" id="A0A109XY29"/>
<name>A0A109XY29_ALCXX</name>
<reference evidence="8" key="1">
    <citation type="submission" date="2015-12" db="EMBL/GenBank/DDBJ databases">
        <title>FDA dAtabase for Regulatory Grade micrObial Sequences (FDA-ARGOS): Supporting development and validation of Infectious Disease Dx tests.</title>
        <authorList>
            <person name="Case J."/>
            <person name="Tallon L."/>
            <person name="Sadzewicz L."/>
            <person name="Sengamalay N."/>
            <person name="Ott S."/>
            <person name="Godinez A."/>
            <person name="Nagaraj S."/>
            <person name="Nadendla S."/>
            <person name="Sichtig H."/>
        </authorList>
    </citation>
    <scope>NUCLEOTIDE SEQUENCE [LARGE SCALE GENOMIC DNA]</scope>
    <source>
        <strain evidence="8">FDAARGOS_147</strain>
    </source>
</reference>
<dbReference type="GO" id="GO:0016887">
    <property type="term" value="F:ATP hydrolysis activity"/>
    <property type="evidence" value="ECO:0007669"/>
    <property type="project" value="InterPro"/>
</dbReference>
<dbReference type="PANTHER" id="PTHR42771">
    <property type="entry name" value="IRON(3+)-HYDROXAMATE IMPORT ATP-BINDING PROTEIN FHUC"/>
    <property type="match status" value="1"/>
</dbReference>
<dbReference type="Gene3D" id="3.40.50.300">
    <property type="entry name" value="P-loop containing nucleotide triphosphate hydrolases"/>
    <property type="match status" value="1"/>
</dbReference>
<dbReference type="Pfam" id="PF00005">
    <property type="entry name" value="ABC_tran"/>
    <property type="match status" value="1"/>
</dbReference>
<dbReference type="GO" id="GO:0006811">
    <property type="term" value="P:monoatomic ion transport"/>
    <property type="evidence" value="ECO:0007669"/>
    <property type="project" value="UniProtKB-KW"/>
</dbReference>
<dbReference type="InterPro" id="IPR051535">
    <property type="entry name" value="Siderophore_ABC-ATPase"/>
</dbReference>
<dbReference type="InterPro" id="IPR027417">
    <property type="entry name" value="P-loop_NTPase"/>
</dbReference>
<dbReference type="GO" id="GO:0005524">
    <property type="term" value="F:ATP binding"/>
    <property type="evidence" value="ECO:0007669"/>
    <property type="project" value="UniProtKB-KW"/>
</dbReference>
<organism evidence="7 8">
    <name type="scientific">Alcaligenes xylosoxydans xylosoxydans</name>
    <name type="common">Achromobacter xylosoxidans</name>
    <dbReference type="NCBI Taxonomy" id="85698"/>
    <lineage>
        <taxon>Bacteria</taxon>
        <taxon>Pseudomonadati</taxon>
        <taxon>Pseudomonadota</taxon>
        <taxon>Betaproteobacteria</taxon>
        <taxon>Burkholderiales</taxon>
        <taxon>Alcaligenaceae</taxon>
        <taxon>Achromobacter</taxon>
    </lineage>
</organism>
<keyword evidence="7" id="KW-0547">Nucleotide-binding</keyword>